<feature type="transmembrane region" description="Helical" evidence="2">
    <location>
        <begin position="188"/>
        <end position="210"/>
    </location>
</feature>
<dbReference type="Proteomes" id="UP000005408">
    <property type="component" value="Unassembled WGS sequence"/>
</dbReference>
<keyword evidence="2" id="KW-0812">Transmembrane</keyword>
<feature type="compositionally biased region" description="Basic and acidic residues" evidence="1">
    <location>
        <begin position="248"/>
        <end position="257"/>
    </location>
</feature>
<protein>
    <submittedName>
        <fullName evidence="3">Uncharacterized protein</fullName>
    </submittedName>
</protein>
<evidence type="ECO:0000256" key="2">
    <source>
        <dbReference type="SAM" id="Phobius"/>
    </source>
</evidence>
<feature type="region of interest" description="Disordered" evidence="1">
    <location>
        <begin position="233"/>
        <end position="298"/>
    </location>
</feature>
<sequence>EMKTSMVRVNWKGVSIVIPLVWYAIALTVSSPQLNQYIVQENVTYIPINHEEYMKITKDIKCKDPNHKLTYVLDRVSNRTHLGCFYEKIVIGRYCPEFNIDKSNRTILQPKYSAPCGNLDITPCDFAYNSSESFKMFGCFIVYGGIPSLMQRGQEVENFTKKELILRKLIESLKKTVEERDEKITNQYVVIGVVVTFLIIILVILAFILFHKYFMHKNRENIASYSCNQFKERKRNEDDPLNGPFENTRAKEERQSNENDPLNGPFENIRTAPRSDIQDNVEIEGENDLEDQPPVSVN</sequence>
<keyword evidence="4" id="KW-1185">Reference proteome</keyword>
<organism evidence="3 4">
    <name type="scientific">Magallana gigas</name>
    <name type="common">Pacific oyster</name>
    <name type="synonym">Crassostrea gigas</name>
    <dbReference type="NCBI Taxonomy" id="29159"/>
    <lineage>
        <taxon>Eukaryota</taxon>
        <taxon>Metazoa</taxon>
        <taxon>Spiralia</taxon>
        <taxon>Lophotrochozoa</taxon>
        <taxon>Mollusca</taxon>
        <taxon>Bivalvia</taxon>
        <taxon>Autobranchia</taxon>
        <taxon>Pteriomorphia</taxon>
        <taxon>Ostreida</taxon>
        <taxon>Ostreoidea</taxon>
        <taxon>Ostreidae</taxon>
        <taxon>Magallana</taxon>
    </lineage>
</organism>
<accession>A0A8W8HQG9</accession>
<evidence type="ECO:0000256" key="1">
    <source>
        <dbReference type="SAM" id="MobiDB-lite"/>
    </source>
</evidence>
<keyword evidence="2" id="KW-1133">Transmembrane helix</keyword>
<evidence type="ECO:0000313" key="4">
    <source>
        <dbReference type="Proteomes" id="UP000005408"/>
    </source>
</evidence>
<feature type="compositionally biased region" description="Acidic residues" evidence="1">
    <location>
        <begin position="279"/>
        <end position="291"/>
    </location>
</feature>
<dbReference type="AlphaFoldDB" id="A0A8W8HQG9"/>
<evidence type="ECO:0000313" key="3">
    <source>
        <dbReference type="EnsemblMetazoa" id="G10586.2:cds"/>
    </source>
</evidence>
<dbReference type="EnsemblMetazoa" id="G10586.2">
    <property type="protein sequence ID" value="G10586.2:cds"/>
    <property type="gene ID" value="G10586"/>
</dbReference>
<keyword evidence="2" id="KW-0472">Membrane</keyword>
<proteinExistence type="predicted"/>
<reference evidence="3" key="1">
    <citation type="submission" date="2022-08" db="UniProtKB">
        <authorList>
            <consortium name="EnsemblMetazoa"/>
        </authorList>
    </citation>
    <scope>IDENTIFICATION</scope>
    <source>
        <strain evidence="3">05x7-T-G4-1.051#20</strain>
    </source>
</reference>
<name>A0A8W8HQG9_MAGGI</name>